<gene>
    <name evidence="4" type="ORF">Maes01_00050</name>
</gene>
<dbReference type="InterPro" id="IPR027788">
    <property type="entry name" value="Alpha/beta-hydrolase_N_dom"/>
</dbReference>
<evidence type="ECO:0000259" key="3">
    <source>
        <dbReference type="Pfam" id="PF15420"/>
    </source>
</evidence>
<comment type="caution">
    <text evidence="4">The sequence shown here is derived from an EMBL/GenBank/DDBJ whole genome shotgun (WGS) entry which is preliminary data.</text>
</comment>
<evidence type="ECO:0000256" key="1">
    <source>
        <dbReference type="SAM" id="Phobius"/>
    </source>
</evidence>
<feature type="transmembrane region" description="Helical" evidence="1">
    <location>
        <begin position="72"/>
        <end position="90"/>
    </location>
</feature>
<keyword evidence="5" id="KW-1185">Reference proteome</keyword>
<dbReference type="Pfam" id="PF15420">
    <property type="entry name" value="Abhydrolase_9_N"/>
    <property type="match status" value="1"/>
</dbReference>
<evidence type="ECO:0008006" key="6">
    <source>
        <dbReference type="Google" id="ProtNLM"/>
    </source>
</evidence>
<protein>
    <recommendedName>
        <fullName evidence="6">Alpha/beta-hydrolase family protein</fullName>
    </recommendedName>
</protein>
<organism evidence="4 5">
    <name type="scientific">Microbulbifer aestuariivivens</name>
    <dbReference type="NCBI Taxonomy" id="1908308"/>
    <lineage>
        <taxon>Bacteria</taxon>
        <taxon>Pseudomonadati</taxon>
        <taxon>Pseudomonadota</taxon>
        <taxon>Gammaproteobacteria</taxon>
        <taxon>Cellvibrionales</taxon>
        <taxon>Microbulbiferaceae</taxon>
        <taxon>Microbulbifer</taxon>
    </lineage>
</organism>
<feature type="domain" description="Alpha/beta-hydrolase N-terminal" evidence="3">
    <location>
        <begin position="23"/>
        <end position="230"/>
    </location>
</feature>
<dbReference type="InterPro" id="IPR027787">
    <property type="entry name" value="Alpha/beta-hydrolase_catalytic"/>
</dbReference>
<keyword evidence="1" id="KW-0812">Transmembrane</keyword>
<evidence type="ECO:0000313" key="4">
    <source>
        <dbReference type="EMBL" id="GAA5523505.1"/>
    </source>
</evidence>
<dbReference type="InterPro" id="IPR012037">
    <property type="entry name" value="Alpha/beta-hydrolase_fam"/>
</dbReference>
<proteinExistence type="predicted"/>
<dbReference type="EMBL" id="BAABRT010000001">
    <property type="protein sequence ID" value="GAA5523505.1"/>
    <property type="molecule type" value="Genomic_DNA"/>
</dbReference>
<dbReference type="RefSeq" id="WP_345547699.1">
    <property type="nucleotide sequence ID" value="NZ_BAABRT010000001.1"/>
</dbReference>
<dbReference type="Proteomes" id="UP001408594">
    <property type="component" value="Unassembled WGS sequence"/>
</dbReference>
<dbReference type="Pfam" id="PF10081">
    <property type="entry name" value="Abhydrolase_9"/>
    <property type="match status" value="1"/>
</dbReference>
<feature type="transmembrane region" description="Helical" evidence="1">
    <location>
        <begin position="36"/>
        <end position="60"/>
    </location>
</feature>
<accession>A0ABP9WJW9</accession>
<reference evidence="4 5" key="1">
    <citation type="submission" date="2024-02" db="EMBL/GenBank/DDBJ databases">
        <title>Microbulbifer aestuariivivens NBRC 112533.</title>
        <authorList>
            <person name="Ichikawa N."/>
            <person name="Katano-Makiyama Y."/>
            <person name="Hidaka K."/>
        </authorList>
    </citation>
    <scope>NUCLEOTIDE SEQUENCE [LARGE SCALE GENOMIC DNA]</scope>
    <source>
        <strain evidence="4 5">NBRC 112533</strain>
    </source>
</reference>
<evidence type="ECO:0000259" key="2">
    <source>
        <dbReference type="Pfam" id="PF10081"/>
    </source>
</evidence>
<feature type="transmembrane region" description="Helical" evidence="1">
    <location>
        <begin position="152"/>
        <end position="170"/>
    </location>
</feature>
<feature type="domain" description="Alpha/beta-hydrolase catalytic" evidence="2">
    <location>
        <begin position="249"/>
        <end position="536"/>
    </location>
</feature>
<dbReference type="PIRSF" id="PIRSF007542">
    <property type="entry name" value="UCP007542"/>
    <property type="match status" value="1"/>
</dbReference>
<sequence>MRIGLSFSTLGLLFAASFFAFSLTPSLIPRTDSMQGIISGFSLAAGYGVGFCISWLWSAVELPQPMGNSRRLLRWLAVLFCVLLVLGFLWKATGWQNAIRLLMGMEPVSGVRPLTIGFVAGLTFAVLLALARLFRHTFAVISHRLERLVPRRVSLLLGLLSAVAIFWAITNDVLLSAALRATDAAYRTLDEHMEPDLPAPSRGDKAGGPGSLLRWRDMGHQGRRYLGLGPTAREIAEVAGESPVARDPVRVYVGLNAAKTPKQRARLALQELKRVGGFDRSVLVLITPTGTGWVDPGGINSVEFLFRGDIASVAAQYSYLPSPIALMTEGAYGVETARALFREIYGHWRRLPPETRPRLYLFGLSLGAMNSDRSFDLYDIIDDPFDGALWVGPPFRSDTWREITRERDPGSPAWLPIFRGGAVVRFGNQEGGYDRGESPWGNFRIAYLQYASDPIVFFEPEAAYRKPAWMNPPRGPDVSPDLHWYPVVTMLQLGADMQTGTAPVGFGHNYAPADYLRAWLALAEPPGWSAQDLDRLRRKLSQRNPH</sequence>
<feature type="transmembrane region" description="Helical" evidence="1">
    <location>
        <begin position="110"/>
        <end position="131"/>
    </location>
</feature>
<keyword evidence="1" id="KW-0472">Membrane</keyword>
<keyword evidence="1" id="KW-1133">Transmembrane helix</keyword>
<evidence type="ECO:0000313" key="5">
    <source>
        <dbReference type="Proteomes" id="UP001408594"/>
    </source>
</evidence>
<name>A0ABP9WJW9_9GAMM</name>